<dbReference type="Gene3D" id="3.30.870.10">
    <property type="entry name" value="Endonuclease Chain A"/>
    <property type="match status" value="2"/>
</dbReference>
<dbReference type="OrthoDB" id="9762009at2"/>
<dbReference type="AlphaFoldDB" id="A0A316FJH9"/>
<evidence type="ECO:0000259" key="2">
    <source>
        <dbReference type="PROSITE" id="PS50035"/>
    </source>
</evidence>
<evidence type="ECO:0000313" key="3">
    <source>
        <dbReference type="EMBL" id="PWK47920.1"/>
    </source>
</evidence>
<protein>
    <submittedName>
        <fullName evidence="3">Cardiolipin synthase</fullName>
    </submittedName>
</protein>
<name>A0A316FJH9_9GAMM</name>
<comment type="caution">
    <text evidence="3">The sequence shown here is derived from an EMBL/GenBank/DDBJ whole genome shotgun (WGS) entry which is preliminary data.</text>
</comment>
<reference evidence="3 4" key="1">
    <citation type="submission" date="2018-05" db="EMBL/GenBank/DDBJ databases">
        <title>Genomic Encyclopedia of Type Strains, Phase IV (KMG-IV): sequencing the most valuable type-strain genomes for metagenomic binning, comparative biology and taxonomic classification.</title>
        <authorList>
            <person name="Goeker M."/>
        </authorList>
    </citation>
    <scope>NUCLEOTIDE SEQUENCE [LARGE SCALE GENOMIC DNA]</scope>
    <source>
        <strain evidence="3 4">DSM 25350</strain>
    </source>
</reference>
<dbReference type="PANTHER" id="PTHR21248:SF12">
    <property type="entry name" value="CARDIOLIPIN SYNTHASE C"/>
    <property type="match status" value="1"/>
</dbReference>
<dbReference type="InterPro" id="IPR001736">
    <property type="entry name" value="PLipase_D/transphosphatidylase"/>
</dbReference>
<dbReference type="GO" id="GO:0032049">
    <property type="term" value="P:cardiolipin biosynthetic process"/>
    <property type="evidence" value="ECO:0007669"/>
    <property type="project" value="UniProtKB-ARBA"/>
</dbReference>
<dbReference type="Pfam" id="PF13091">
    <property type="entry name" value="PLDc_2"/>
    <property type="match status" value="2"/>
</dbReference>
<dbReference type="Proteomes" id="UP000245790">
    <property type="component" value="Unassembled WGS sequence"/>
</dbReference>
<dbReference type="EMBL" id="QGGU01000010">
    <property type="protein sequence ID" value="PWK47920.1"/>
    <property type="molecule type" value="Genomic_DNA"/>
</dbReference>
<dbReference type="PANTHER" id="PTHR21248">
    <property type="entry name" value="CARDIOLIPIN SYNTHASE"/>
    <property type="match status" value="1"/>
</dbReference>
<dbReference type="CDD" id="cd09112">
    <property type="entry name" value="PLDc_CLS_2"/>
    <property type="match status" value="1"/>
</dbReference>
<dbReference type="SUPFAM" id="SSF56024">
    <property type="entry name" value="Phospholipase D/nuclease"/>
    <property type="match status" value="2"/>
</dbReference>
<gene>
    <name evidence="3" type="ORF">C8D97_110135</name>
</gene>
<dbReference type="RefSeq" id="WP_109764454.1">
    <property type="nucleotide sequence ID" value="NZ_QGGU01000010.1"/>
</dbReference>
<feature type="region of interest" description="Disordered" evidence="1">
    <location>
        <begin position="1"/>
        <end position="32"/>
    </location>
</feature>
<dbReference type="GO" id="GO:0030572">
    <property type="term" value="F:phosphatidyltransferase activity"/>
    <property type="evidence" value="ECO:0007669"/>
    <property type="project" value="UniProtKB-ARBA"/>
</dbReference>
<proteinExistence type="predicted"/>
<dbReference type="CDD" id="cd09110">
    <property type="entry name" value="PLDc_CLS_1"/>
    <property type="match status" value="1"/>
</dbReference>
<sequence>MSRDSKIKTNIKTRIETNIEKNSESNRSEHDSSKTDYVTRLFSEGDELYDAMIEAIENAEQSIYLETYTFLFDEVGQRFVEAVNAASDRQVDVYIILDAAGSMQWRTFSLLRKKFNKSVKFKWFHRWSWRNPLRFNIRNHKKVLTLDGKQAFVGGYNIHHKSSRRCVGEERWLDFHVSCQSKLAQAIEQQSKKFWLGKHRSTREAEVGDTLVITNVNHKCRVKLRKHIRQLIQQAKQSIVLITPYFVPDGYTIRTLIAAAKRGVDIQLFIPKRSDSQFIDWVARGYFSKLLEAGINIHEFQPRMLHAKVMVVDGQQAIIGSANMDFRSLFINYELILLFRNKSILQQLLDQINSIREQSEIIRIKQWRYRTWRYLPLVLVGNYLKRFL</sequence>
<feature type="domain" description="PLD phosphodiesterase" evidence="2">
    <location>
        <begin position="301"/>
        <end position="328"/>
    </location>
</feature>
<feature type="domain" description="PLD phosphodiesterase" evidence="2">
    <location>
        <begin position="135"/>
        <end position="162"/>
    </location>
</feature>
<dbReference type="InterPro" id="IPR025202">
    <property type="entry name" value="PLD-like_dom"/>
</dbReference>
<keyword evidence="4" id="KW-1185">Reference proteome</keyword>
<evidence type="ECO:0000256" key="1">
    <source>
        <dbReference type="SAM" id="MobiDB-lite"/>
    </source>
</evidence>
<evidence type="ECO:0000313" key="4">
    <source>
        <dbReference type="Proteomes" id="UP000245790"/>
    </source>
</evidence>
<dbReference type="PIRSF" id="PIRSF000850">
    <property type="entry name" value="Phospholipase_D_PSS"/>
    <property type="match status" value="1"/>
</dbReference>
<dbReference type="PROSITE" id="PS50035">
    <property type="entry name" value="PLD"/>
    <property type="match status" value="2"/>
</dbReference>
<dbReference type="SMART" id="SM00155">
    <property type="entry name" value="PLDc"/>
    <property type="match status" value="2"/>
</dbReference>
<accession>A0A316FJH9</accession>
<organism evidence="3 4">
    <name type="scientific">Pleionea mediterranea</name>
    <dbReference type="NCBI Taxonomy" id="523701"/>
    <lineage>
        <taxon>Bacteria</taxon>
        <taxon>Pseudomonadati</taxon>
        <taxon>Pseudomonadota</taxon>
        <taxon>Gammaproteobacteria</taxon>
        <taxon>Oceanospirillales</taxon>
        <taxon>Pleioneaceae</taxon>
        <taxon>Pleionea</taxon>
    </lineage>
</organism>